<dbReference type="SMART" id="SM00387">
    <property type="entry name" value="HATPase_c"/>
    <property type="match status" value="1"/>
</dbReference>
<keyword evidence="9" id="KW-0472">Membrane</keyword>
<keyword evidence="6 11" id="KW-0418">Kinase</keyword>
<evidence type="ECO:0000313" key="11">
    <source>
        <dbReference type="EMBL" id="MBE1457190.1"/>
    </source>
</evidence>
<protein>
    <recommendedName>
        <fullName evidence="2">histidine kinase</fullName>
        <ecNumber evidence="2">2.7.13.3</ecNumber>
    </recommendedName>
</protein>
<keyword evidence="9" id="KW-1133">Transmembrane helix</keyword>
<evidence type="ECO:0000256" key="8">
    <source>
        <dbReference type="ARBA" id="ARBA00023012"/>
    </source>
</evidence>
<evidence type="ECO:0000256" key="6">
    <source>
        <dbReference type="ARBA" id="ARBA00022777"/>
    </source>
</evidence>
<feature type="transmembrane region" description="Helical" evidence="9">
    <location>
        <begin position="33"/>
        <end position="62"/>
    </location>
</feature>
<evidence type="ECO:0000256" key="1">
    <source>
        <dbReference type="ARBA" id="ARBA00000085"/>
    </source>
</evidence>
<dbReference type="EMBL" id="JADBDY010000001">
    <property type="protein sequence ID" value="MBE1457190.1"/>
    <property type="molecule type" value="Genomic_DNA"/>
</dbReference>
<sequence length="424" mass="44606">MPPKDSDTRPFRELAATGFNNVFLSLERLSGGLVTALMALFALGSLTAVLLACLLGVGLLLLPAALRMLRAVADRERHRLSRWGPPVPPPTAASGPDTVTGALTALVGDAHVRRDLAWLACHATLGLGTGLLGVLLPVLAVRDGTFPLWWWLLSPDTAGASIGFPVHDWYAALAVGLSGVAWGAIMFGLEPALARLQSWPGRRLLGPHSRTVLNERITELTVTRAAALQSHTRELRRIERALHDGAQSRLVSVIIQLGSARRALKTRPDRAEDALERAQTAAEDALSELRGLVRGILPPVLETHGLEGALGALAAGCSVPCTVEAGDLGPLASSTGATAYFTVAEAVTNVTRHSGAGHAGIRIDREGDTLYVHIHDDGRGGAAEHAGTGLSGIRRRVEAHDGVFTVHSPEGGPTDVRVELPCAS</sequence>
<dbReference type="InterPro" id="IPR050482">
    <property type="entry name" value="Sensor_HK_TwoCompSys"/>
</dbReference>
<comment type="catalytic activity">
    <reaction evidence="1">
        <text>ATP + protein L-histidine = ADP + protein N-phospho-L-histidine.</text>
        <dbReference type="EC" id="2.7.13.3"/>
    </reaction>
</comment>
<keyword evidence="7" id="KW-0067">ATP-binding</keyword>
<dbReference type="PANTHER" id="PTHR24421">
    <property type="entry name" value="NITRATE/NITRITE SENSOR PROTEIN NARX-RELATED"/>
    <property type="match status" value="1"/>
</dbReference>
<dbReference type="CDD" id="cd16917">
    <property type="entry name" value="HATPase_UhpB-NarQ-NarX-like"/>
    <property type="match status" value="1"/>
</dbReference>
<dbReference type="Gene3D" id="1.20.5.1930">
    <property type="match status" value="1"/>
</dbReference>
<accession>A0ABR9HDT2</accession>
<dbReference type="Pfam" id="PF13796">
    <property type="entry name" value="Sensor"/>
    <property type="match status" value="1"/>
</dbReference>
<evidence type="ECO:0000256" key="4">
    <source>
        <dbReference type="ARBA" id="ARBA00022679"/>
    </source>
</evidence>
<name>A0ABR9HDT2_9ACTN</name>
<dbReference type="Proteomes" id="UP000598217">
    <property type="component" value="Unassembled WGS sequence"/>
</dbReference>
<organism evidence="11 12">
    <name type="scientific">Nocardiopsis terrae</name>
    <dbReference type="NCBI Taxonomy" id="372655"/>
    <lineage>
        <taxon>Bacteria</taxon>
        <taxon>Bacillati</taxon>
        <taxon>Actinomycetota</taxon>
        <taxon>Actinomycetes</taxon>
        <taxon>Streptosporangiales</taxon>
        <taxon>Nocardiopsidaceae</taxon>
        <taxon>Nocardiopsis</taxon>
    </lineage>
</organism>
<evidence type="ECO:0000256" key="5">
    <source>
        <dbReference type="ARBA" id="ARBA00022741"/>
    </source>
</evidence>
<evidence type="ECO:0000313" key="12">
    <source>
        <dbReference type="Proteomes" id="UP000598217"/>
    </source>
</evidence>
<proteinExistence type="predicted"/>
<dbReference type="InterPro" id="IPR003594">
    <property type="entry name" value="HATPase_dom"/>
</dbReference>
<keyword evidence="5" id="KW-0547">Nucleotide-binding</keyword>
<evidence type="ECO:0000256" key="9">
    <source>
        <dbReference type="SAM" id="Phobius"/>
    </source>
</evidence>
<keyword evidence="12" id="KW-1185">Reference proteome</keyword>
<keyword evidence="4" id="KW-0808">Transferase</keyword>
<gene>
    <name evidence="11" type="ORF">H4W79_001404</name>
</gene>
<feature type="domain" description="Histidine kinase/HSP90-like ATPase" evidence="10">
    <location>
        <begin position="334"/>
        <end position="424"/>
    </location>
</feature>
<dbReference type="SUPFAM" id="SSF55874">
    <property type="entry name" value="ATPase domain of HSP90 chaperone/DNA topoisomerase II/histidine kinase"/>
    <property type="match status" value="1"/>
</dbReference>
<reference evidence="11 12" key="1">
    <citation type="submission" date="2020-10" db="EMBL/GenBank/DDBJ databases">
        <title>Sequencing the genomes of 1000 actinobacteria strains.</title>
        <authorList>
            <person name="Klenk H.-P."/>
        </authorList>
    </citation>
    <scope>NUCLEOTIDE SEQUENCE [LARGE SCALE GENOMIC DNA]</scope>
    <source>
        <strain evidence="11 12">DSM 45157</strain>
    </source>
</reference>
<dbReference type="InterPro" id="IPR025828">
    <property type="entry name" value="Put_sensor_dom"/>
</dbReference>
<dbReference type="Pfam" id="PF07730">
    <property type="entry name" value="HisKA_3"/>
    <property type="match status" value="1"/>
</dbReference>
<evidence type="ECO:0000256" key="2">
    <source>
        <dbReference type="ARBA" id="ARBA00012438"/>
    </source>
</evidence>
<dbReference type="GO" id="GO:0016301">
    <property type="term" value="F:kinase activity"/>
    <property type="evidence" value="ECO:0007669"/>
    <property type="project" value="UniProtKB-KW"/>
</dbReference>
<dbReference type="RefSeq" id="WP_191273187.1">
    <property type="nucleotide sequence ID" value="NZ_BMXJ01000006.1"/>
</dbReference>
<evidence type="ECO:0000256" key="3">
    <source>
        <dbReference type="ARBA" id="ARBA00022553"/>
    </source>
</evidence>
<dbReference type="InterPro" id="IPR011712">
    <property type="entry name" value="Sig_transdc_His_kin_sub3_dim/P"/>
</dbReference>
<dbReference type="EC" id="2.7.13.3" evidence="2"/>
<evidence type="ECO:0000259" key="10">
    <source>
        <dbReference type="SMART" id="SM00387"/>
    </source>
</evidence>
<keyword evidence="8" id="KW-0902">Two-component regulatory system</keyword>
<dbReference type="Pfam" id="PF02518">
    <property type="entry name" value="HATPase_c"/>
    <property type="match status" value="1"/>
</dbReference>
<feature type="transmembrane region" description="Helical" evidence="9">
    <location>
        <begin position="169"/>
        <end position="189"/>
    </location>
</feature>
<comment type="caution">
    <text evidence="11">The sequence shown here is derived from an EMBL/GenBank/DDBJ whole genome shotgun (WGS) entry which is preliminary data.</text>
</comment>
<evidence type="ECO:0000256" key="7">
    <source>
        <dbReference type="ARBA" id="ARBA00022840"/>
    </source>
</evidence>
<keyword evidence="3" id="KW-0597">Phosphoprotein</keyword>
<dbReference type="PANTHER" id="PTHR24421:SF10">
    <property type="entry name" value="NITRATE_NITRITE SENSOR PROTEIN NARQ"/>
    <property type="match status" value="1"/>
</dbReference>
<keyword evidence="9" id="KW-0812">Transmembrane</keyword>
<dbReference type="Gene3D" id="3.30.565.10">
    <property type="entry name" value="Histidine kinase-like ATPase, C-terminal domain"/>
    <property type="match status" value="1"/>
</dbReference>
<feature type="transmembrane region" description="Helical" evidence="9">
    <location>
        <begin position="116"/>
        <end position="140"/>
    </location>
</feature>
<dbReference type="InterPro" id="IPR036890">
    <property type="entry name" value="HATPase_C_sf"/>
</dbReference>